<name>A0A8A0RJD9_9FIRM</name>
<reference evidence="2" key="1">
    <citation type="submission" date="2020-07" db="EMBL/GenBank/DDBJ databases">
        <title>Koleobacter methoxysyntrophicus gen. nov., sp. nov., a novel anaerobic bacterium isolated from deep subsurface oil field and proposal of Koleobacterales ord. nov. in the phylum Firmicutes.</title>
        <authorList>
            <person name="Sakamoto S."/>
            <person name="Tamaki H."/>
        </authorList>
    </citation>
    <scope>NUCLEOTIDE SEQUENCE</scope>
    <source>
        <strain evidence="2">NRmbB1</strain>
    </source>
</reference>
<dbReference type="EMBL" id="CP059066">
    <property type="protein sequence ID" value="QSQ07794.1"/>
    <property type="molecule type" value="Genomic_DNA"/>
</dbReference>
<feature type="domain" description="Putative Se/S carrier protein-like" evidence="1">
    <location>
        <begin position="8"/>
        <end position="74"/>
    </location>
</feature>
<keyword evidence="3" id="KW-1185">Reference proteome</keyword>
<protein>
    <recommendedName>
        <fullName evidence="1">Putative Se/S carrier protein-like domain-containing protein</fullName>
    </recommendedName>
</protein>
<dbReference type="Proteomes" id="UP000662904">
    <property type="component" value="Chromosome"/>
</dbReference>
<organism evidence="2 3">
    <name type="scientific">Koleobacter methoxysyntrophicus</name>
    <dbReference type="NCBI Taxonomy" id="2751313"/>
    <lineage>
        <taxon>Bacteria</taxon>
        <taxon>Bacillati</taxon>
        <taxon>Bacillota</taxon>
        <taxon>Clostridia</taxon>
        <taxon>Koleobacterales</taxon>
        <taxon>Koleobacteraceae</taxon>
        <taxon>Koleobacter</taxon>
    </lineage>
</organism>
<dbReference type="InterPro" id="IPR021778">
    <property type="entry name" value="Se/S_carrier-like"/>
</dbReference>
<evidence type="ECO:0000259" key="1">
    <source>
        <dbReference type="Pfam" id="PF11823"/>
    </source>
</evidence>
<evidence type="ECO:0000313" key="3">
    <source>
        <dbReference type="Proteomes" id="UP000662904"/>
    </source>
</evidence>
<gene>
    <name evidence="2" type="ORF">H0A61_00111</name>
</gene>
<dbReference type="AlphaFoldDB" id="A0A8A0RJD9"/>
<accession>A0A8A0RJD9</accession>
<evidence type="ECO:0000313" key="2">
    <source>
        <dbReference type="EMBL" id="QSQ07794.1"/>
    </source>
</evidence>
<sequence length="93" mass="10635">MKENKTFLATFLSVSHAVKFEKVLKQAGYYTYSIPVPREISSSCGIAVRFTGESTDFIEGFVKTHKLQMDRLYEVKENEDTGKKSYMLISDKP</sequence>
<dbReference type="Pfam" id="PF11823">
    <property type="entry name" value="Se_S_carrier"/>
    <property type="match status" value="1"/>
</dbReference>
<dbReference type="RefSeq" id="WP_206708045.1">
    <property type="nucleotide sequence ID" value="NZ_CP059066.1"/>
</dbReference>
<dbReference type="KEGG" id="kme:H0A61_00111"/>
<proteinExistence type="predicted"/>